<keyword evidence="5" id="KW-0862">Zinc</keyword>
<sequence length="323" mass="34710">MSDSGHHDHAENAPHGHSHGHSHDHGHGHGNDHGHGHDHTPEVTDRNARAVALAGLLIAAFMFAELVGGWLAGSLALMADAVHMVTDAASLGLAWWAFQQSKKPADARLTYGRDRLPVLIAFANSIFLLVVTGWICVEAAGRFMEPETVLAGPMFIIAVIGFLVNIGAFFILQRGGDGSLNMRSAILHVLGDLLGSVAAIAAAVVIYFTGWYPIDPILSVFVALLIVRSAVSVMRQSAHILLEGAPADIDRDTLKTDLLNAVPGLVDVYHIHLWSLAEGKINATMHATLKPEDDAENVLRQIRERLKSRHGIGHVTIEITEGS</sequence>
<evidence type="ECO:0000313" key="13">
    <source>
        <dbReference type="EMBL" id="EAV43941.1"/>
    </source>
</evidence>
<dbReference type="PANTHER" id="PTHR11562:SF17">
    <property type="entry name" value="RE54080P-RELATED"/>
    <property type="match status" value="1"/>
</dbReference>
<protein>
    <submittedName>
        <fullName evidence="13">Cation efflux system protein</fullName>
    </submittedName>
</protein>
<keyword evidence="7" id="KW-0406">Ion transport</keyword>
<gene>
    <name evidence="13" type="ORF">SIAM614_12473</name>
</gene>
<proteinExistence type="inferred from homology"/>
<evidence type="ECO:0000256" key="9">
    <source>
        <dbReference type="SAM" id="MobiDB-lite"/>
    </source>
</evidence>
<evidence type="ECO:0000256" key="1">
    <source>
        <dbReference type="ARBA" id="ARBA00004141"/>
    </source>
</evidence>
<evidence type="ECO:0000259" key="12">
    <source>
        <dbReference type="Pfam" id="PF16916"/>
    </source>
</evidence>
<feature type="transmembrane region" description="Helical" evidence="10">
    <location>
        <begin position="184"/>
        <end position="208"/>
    </location>
</feature>
<accession>A0NU32</accession>
<dbReference type="InterPro" id="IPR002524">
    <property type="entry name" value="Cation_efflux"/>
</dbReference>
<dbReference type="NCBIfam" id="TIGR01297">
    <property type="entry name" value="CDF"/>
    <property type="match status" value="1"/>
</dbReference>
<dbReference type="InterPro" id="IPR036837">
    <property type="entry name" value="Cation_efflux_CTD_sf"/>
</dbReference>
<dbReference type="SUPFAM" id="SSF160240">
    <property type="entry name" value="Cation efflux protein cytoplasmic domain-like"/>
    <property type="match status" value="1"/>
</dbReference>
<dbReference type="RefSeq" id="WP_006935173.1">
    <property type="nucleotide sequence ID" value="NZ_AAUW01000008.1"/>
</dbReference>
<dbReference type="InterPro" id="IPR027470">
    <property type="entry name" value="Cation_efflux_CTD"/>
</dbReference>
<evidence type="ECO:0000256" key="4">
    <source>
        <dbReference type="ARBA" id="ARBA00022692"/>
    </source>
</evidence>
<feature type="transmembrane region" description="Helical" evidence="10">
    <location>
        <begin position="214"/>
        <end position="231"/>
    </location>
</feature>
<dbReference type="InterPro" id="IPR058533">
    <property type="entry name" value="Cation_efflux_TM"/>
</dbReference>
<dbReference type="EMBL" id="AAUW01000008">
    <property type="protein sequence ID" value="EAV43941.1"/>
    <property type="molecule type" value="Genomic_DNA"/>
</dbReference>
<dbReference type="InterPro" id="IPR027469">
    <property type="entry name" value="Cation_efflux_TMD_sf"/>
</dbReference>
<evidence type="ECO:0000256" key="10">
    <source>
        <dbReference type="SAM" id="Phobius"/>
    </source>
</evidence>
<comment type="caution">
    <text evidence="13">The sequence shown here is derived from an EMBL/GenBank/DDBJ whole genome shotgun (WGS) entry which is preliminary data.</text>
</comment>
<comment type="similarity">
    <text evidence="2">Belongs to the cation diffusion facilitator (CDF) transporter (TC 2.A.4) family. SLC30A subfamily.</text>
</comment>
<feature type="transmembrane region" description="Helical" evidence="10">
    <location>
        <begin position="118"/>
        <end position="137"/>
    </location>
</feature>
<evidence type="ECO:0000256" key="3">
    <source>
        <dbReference type="ARBA" id="ARBA00022448"/>
    </source>
</evidence>
<organism evidence="13 14">
    <name type="scientific">Roseibium aggregatum (strain ATCC 25650 / DSM 13394 / JCM 20685 / NBRC 16684 / NCIMB 2208 / IAM 12614 / B1)</name>
    <name type="common">Stappia aggregata</name>
    <dbReference type="NCBI Taxonomy" id="384765"/>
    <lineage>
        <taxon>Bacteria</taxon>
        <taxon>Pseudomonadati</taxon>
        <taxon>Pseudomonadota</taxon>
        <taxon>Alphaproteobacteria</taxon>
        <taxon>Hyphomicrobiales</taxon>
        <taxon>Stappiaceae</taxon>
        <taxon>Roseibium</taxon>
    </lineage>
</organism>
<dbReference type="eggNOG" id="COG1230">
    <property type="taxonomic scope" value="Bacteria"/>
</dbReference>
<dbReference type="PANTHER" id="PTHR11562">
    <property type="entry name" value="CATION EFFLUX PROTEIN/ ZINC TRANSPORTER"/>
    <property type="match status" value="1"/>
</dbReference>
<evidence type="ECO:0000259" key="11">
    <source>
        <dbReference type="Pfam" id="PF01545"/>
    </source>
</evidence>
<dbReference type="AlphaFoldDB" id="A0NU32"/>
<feature type="domain" description="Cation efflux protein cytoplasmic" evidence="12">
    <location>
        <begin position="251"/>
        <end position="319"/>
    </location>
</feature>
<evidence type="ECO:0000256" key="6">
    <source>
        <dbReference type="ARBA" id="ARBA00022989"/>
    </source>
</evidence>
<dbReference type="GO" id="GO:0005385">
    <property type="term" value="F:zinc ion transmembrane transporter activity"/>
    <property type="evidence" value="ECO:0007669"/>
    <property type="project" value="TreeGrafter"/>
</dbReference>
<keyword evidence="8 10" id="KW-0472">Membrane</keyword>
<keyword evidence="5" id="KW-0864">Zinc transport</keyword>
<dbReference type="GO" id="GO:0005886">
    <property type="term" value="C:plasma membrane"/>
    <property type="evidence" value="ECO:0007669"/>
    <property type="project" value="TreeGrafter"/>
</dbReference>
<keyword evidence="6 10" id="KW-1133">Transmembrane helix</keyword>
<dbReference type="OrthoDB" id="9809646at2"/>
<feature type="transmembrane region" description="Helical" evidence="10">
    <location>
        <begin position="77"/>
        <end position="98"/>
    </location>
</feature>
<dbReference type="Proteomes" id="UP000004848">
    <property type="component" value="Unassembled WGS sequence"/>
</dbReference>
<evidence type="ECO:0000256" key="7">
    <source>
        <dbReference type="ARBA" id="ARBA00023065"/>
    </source>
</evidence>
<comment type="subcellular location">
    <subcellularLocation>
        <location evidence="1">Membrane</location>
        <topology evidence="1">Multi-pass membrane protein</topology>
    </subcellularLocation>
</comment>
<dbReference type="InterPro" id="IPR050681">
    <property type="entry name" value="CDF/SLC30A"/>
</dbReference>
<dbReference type="GeneID" id="68846963"/>
<evidence type="ECO:0000256" key="5">
    <source>
        <dbReference type="ARBA" id="ARBA00022906"/>
    </source>
</evidence>
<name>A0NU32_ROSAI</name>
<feature type="transmembrane region" description="Helical" evidence="10">
    <location>
        <begin position="149"/>
        <end position="172"/>
    </location>
</feature>
<feature type="region of interest" description="Disordered" evidence="9">
    <location>
        <begin position="1"/>
        <end position="42"/>
    </location>
</feature>
<dbReference type="Gene3D" id="1.20.1510.10">
    <property type="entry name" value="Cation efflux protein transmembrane domain"/>
    <property type="match status" value="1"/>
</dbReference>
<reference evidence="13 14" key="1">
    <citation type="submission" date="2006-05" db="EMBL/GenBank/DDBJ databases">
        <authorList>
            <person name="King G."/>
            <person name="Ferriera S."/>
            <person name="Johnson J."/>
            <person name="Kravitz S."/>
            <person name="Beeson K."/>
            <person name="Sutton G."/>
            <person name="Rogers Y.-H."/>
            <person name="Friedman R."/>
            <person name="Frazier M."/>
            <person name="Venter J.C."/>
        </authorList>
    </citation>
    <scope>NUCLEOTIDE SEQUENCE [LARGE SCALE GENOMIC DNA]</scope>
    <source>
        <strain evidence="14">ATCC 25650 / DSM 13394 / JCM 20685 / NBRC 16684 / NCIMB 2208 / IAM 12614 / B1</strain>
    </source>
</reference>
<evidence type="ECO:0000256" key="8">
    <source>
        <dbReference type="ARBA" id="ARBA00023136"/>
    </source>
</evidence>
<evidence type="ECO:0000256" key="2">
    <source>
        <dbReference type="ARBA" id="ARBA00008873"/>
    </source>
</evidence>
<feature type="domain" description="Cation efflux protein transmembrane" evidence="11">
    <location>
        <begin position="53"/>
        <end position="242"/>
    </location>
</feature>
<dbReference type="SUPFAM" id="SSF161111">
    <property type="entry name" value="Cation efflux protein transmembrane domain-like"/>
    <property type="match status" value="1"/>
</dbReference>
<keyword evidence="4 10" id="KW-0812">Transmembrane</keyword>
<feature type="compositionally biased region" description="Basic and acidic residues" evidence="9">
    <location>
        <begin position="21"/>
        <end position="42"/>
    </location>
</feature>
<feature type="transmembrane region" description="Helical" evidence="10">
    <location>
        <begin position="50"/>
        <end position="71"/>
    </location>
</feature>
<dbReference type="Pfam" id="PF16916">
    <property type="entry name" value="ZT_dimer"/>
    <property type="match status" value="1"/>
</dbReference>
<evidence type="ECO:0000313" key="14">
    <source>
        <dbReference type="Proteomes" id="UP000004848"/>
    </source>
</evidence>
<feature type="compositionally biased region" description="Basic and acidic residues" evidence="9">
    <location>
        <begin position="1"/>
        <end position="14"/>
    </location>
</feature>
<keyword evidence="3" id="KW-0813">Transport</keyword>
<dbReference type="Pfam" id="PF01545">
    <property type="entry name" value="Cation_efflux"/>
    <property type="match status" value="1"/>
</dbReference>